<evidence type="ECO:0000313" key="2">
    <source>
        <dbReference type="Proteomes" id="UP001434883"/>
    </source>
</evidence>
<name>A0ABV0S040_9TELE</name>
<reference evidence="1 2" key="1">
    <citation type="submission" date="2021-06" db="EMBL/GenBank/DDBJ databases">
        <authorList>
            <person name="Palmer J.M."/>
        </authorList>
    </citation>
    <scope>NUCLEOTIDE SEQUENCE [LARGE SCALE GENOMIC DNA]</scope>
    <source>
        <strain evidence="1 2">XC_2019</strain>
        <tissue evidence="1">Muscle</tissue>
    </source>
</reference>
<keyword evidence="2" id="KW-1185">Reference proteome</keyword>
<dbReference type="Proteomes" id="UP001434883">
    <property type="component" value="Unassembled WGS sequence"/>
</dbReference>
<gene>
    <name evidence="1" type="ORF">XENOCAPTIV_023251</name>
</gene>
<accession>A0ABV0S040</accession>
<dbReference type="EMBL" id="JAHRIN010064103">
    <property type="protein sequence ID" value="MEQ2213910.1"/>
    <property type="molecule type" value="Genomic_DNA"/>
</dbReference>
<sequence length="92" mass="10813">EDRLSRKISISDTVSLQTAIDHESSSDPQVWFCVSKFNRSSPHLLMFHFVLCRNLRLIIFETLENTIGKMFHLLHACCHDLFLHFLETLSFF</sequence>
<protein>
    <submittedName>
        <fullName evidence="1">Uncharacterized protein</fullName>
    </submittedName>
</protein>
<organism evidence="1 2">
    <name type="scientific">Xenoophorus captivus</name>
    <dbReference type="NCBI Taxonomy" id="1517983"/>
    <lineage>
        <taxon>Eukaryota</taxon>
        <taxon>Metazoa</taxon>
        <taxon>Chordata</taxon>
        <taxon>Craniata</taxon>
        <taxon>Vertebrata</taxon>
        <taxon>Euteleostomi</taxon>
        <taxon>Actinopterygii</taxon>
        <taxon>Neopterygii</taxon>
        <taxon>Teleostei</taxon>
        <taxon>Neoteleostei</taxon>
        <taxon>Acanthomorphata</taxon>
        <taxon>Ovalentaria</taxon>
        <taxon>Atherinomorphae</taxon>
        <taxon>Cyprinodontiformes</taxon>
        <taxon>Goodeidae</taxon>
        <taxon>Xenoophorus</taxon>
    </lineage>
</organism>
<proteinExistence type="predicted"/>
<evidence type="ECO:0000313" key="1">
    <source>
        <dbReference type="EMBL" id="MEQ2213910.1"/>
    </source>
</evidence>
<feature type="non-terminal residue" evidence="1">
    <location>
        <position position="1"/>
    </location>
</feature>
<comment type="caution">
    <text evidence="1">The sequence shown here is derived from an EMBL/GenBank/DDBJ whole genome shotgun (WGS) entry which is preliminary data.</text>
</comment>